<comment type="caution">
    <text evidence="1">The sequence shown here is derived from an EMBL/GenBank/DDBJ whole genome shotgun (WGS) entry which is preliminary data.</text>
</comment>
<keyword evidence="2" id="KW-1185">Reference proteome</keyword>
<name>A0A498K3Y0_MALDO</name>
<protein>
    <recommendedName>
        <fullName evidence="3">RNase H type-1 domain-containing protein</fullName>
    </recommendedName>
</protein>
<evidence type="ECO:0000313" key="2">
    <source>
        <dbReference type="Proteomes" id="UP000290289"/>
    </source>
</evidence>
<dbReference type="AlphaFoldDB" id="A0A498K3Y0"/>
<organism evidence="1 2">
    <name type="scientific">Malus domestica</name>
    <name type="common">Apple</name>
    <name type="synonym">Pyrus malus</name>
    <dbReference type="NCBI Taxonomy" id="3750"/>
    <lineage>
        <taxon>Eukaryota</taxon>
        <taxon>Viridiplantae</taxon>
        <taxon>Streptophyta</taxon>
        <taxon>Embryophyta</taxon>
        <taxon>Tracheophyta</taxon>
        <taxon>Spermatophyta</taxon>
        <taxon>Magnoliopsida</taxon>
        <taxon>eudicotyledons</taxon>
        <taxon>Gunneridae</taxon>
        <taxon>Pentapetalae</taxon>
        <taxon>rosids</taxon>
        <taxon>fabids</taxon>
        <taxon>Rosales</taxon>
        <taxon>Rosaceae</taxon>
        <taxon>Amygdaloideae</taxon>
        <taxon>Maleae</taxon>
        <taxon>Malus</taxon>
    </lineage>
</organism>
<evidence type="ECO:0000313" key="1">
    <source>
        <dbReference type="EMBL" id="RXI00655.1"/>
    </source>
</evidence>
<evidence type="ECO:0008006" key="3">
    <source>
        <dbReference type="Google" id="ProtNLM"/>
    </source>
</evidence>
<accession>A0A498K3Y0</accession>
<reference evidence="1 2" key="1">
    <citation type="submission" date="2018-10" db="EMBL/GenBank/DDBJ databases">
        <title>A high-quality apple genome assembly.</title>
        <authorList>
            <person name="Hu J."/>
        </authorList>
    </citation>
    <scope>NUCLEOTIDE SEQUENCE [LARGE SCALE GENOMIC DNA]</scope>
    <source>
        <strain evidence="2">cv. HFTH1</strain>
        <tissue evidence="1">Young leaf</tissue>
    </source>
</reference>
<dbReference type="EMBL" id="RDQH01000330">
    <property type="protein sequence ID" value="RXI00655.1"/>
    <property type="molecule type" value="Genomic_DNA"/>
</dbReference>
<sequence>MVEGDSKLVIEAIRGNYNTPWRLKTILGDISWLAESFLEICWKHVFRKRIFWQTLLLEWGFRLLVSIDAKHRGRKAMEFRRWELRCFKDIWGSTIFMHFNTGLPLLPSIASSVIRATSLSRKGTKSFKAFAYNKATPLGKQASHLNPINFVVKLCTC</sequence>
<dbReference type="Proteomes" id="UP000290289">
    <property type="component" value="Chromosome 4"/>
</dbReference>
<proteinExistence type="predicted"/>
<gene>
    <name evidence="1" type="ORF">DVH24_000889</name>
</gene>